<feature type="chain" id="PRO_5015095346" evidence="1">
    <location>
        <begin position="24"/>
        <end position="141"/>
    </location>
</feature>
<reference evidence="4" key="1">
    <citation type="submission" date="2010-07" db="EMBL/GenBank/DDBJ databases">
        <title>The genome sequence of Gaeumannomyces graminis var. tritici strain R3-111a-1.</title>
        <authorList>
            <consortium name="The Broad Institute Genome Sequencing Platform"/>
            <person name="Ma L.-J."/>
            <person name="Dead R."/>
            <person name="Young S."/>
            <person name="Zeng Q."/>
            <person name="Koehrsen M."/>
            <person name="Alvarado L."/>
            <person name="Berlin A."/>
            <person name="Chapman S.B."/>
            <person name="Chen Z."/>
            <person name="Freedman E."/>
            <person name="Gellesch M."/>
            <person name="Goldberg J."/>
            <person name="Griggs A."/>
            <person name="Gujja S."/>
            <person name="Heilman E.R."/>
            <person name="Heiman D."/>
            <person name="Hepburn T."/>
            <person name="Howarth C."/>
            <person name="Jen D."/>
            <person name="Larson L."/>
            <person name="Mehta T."/>
            <person name="Neiman D."/>
            <person name="Pearson M."/>
            <person name="Roberts A."/>
            <person name="Saif S."/>
            <person name="Shea T."/>
            <person name="Shenoy N."/>
            <person name="Sisk P."/>
            <person name="Stolte C."/>
            <person name="Sykes S."/>
            <person name="Walk T."/>
            <person name="White J."/>
            <person name="Yandava C."/>
            <person name="Haas B."/>
            <person name="Nusbaum C."/>
            <person name="Birren B."/>
        </authorList>
    </citation>
    <scope>NUCLEOTIDE SEQUENCE [LARGE SCALE GENOMIC DNA]</scope>
    <source>
        <strain evidence="4">R3-111a-1</strain>
    </source>
</reference>
<keyword evidence="4" id="KW-1185">Reference proteome</keyword>
<gene>
    <name evidence="3" type="primary">20353209</name>
    <name evidence="2" type="ORF">GGTG_12751</name>
</gene>
<feature type="signal peptide" evidence="1">
    <location>
        <begin position="1"/>
        <end position="23"/>
    </location>
</feature>
<sequence>MQLSKLFTPILAAVAGLVAPASAQRIGPSHLCTPTGDGFCTLGVFSVSNPTGHFVTVYDSSCRWLGTLANNDNPLPPSGTWTFHSQLPYTIELTIDRPDDRQARGYFWYKGRQTILDSGFRSNCNDADDWTSCLRVAFNCS</sequence>
<dbReference type="EnsemblFungi" id="EJT69868">
    <property type="protein sequence ID" value="EJT69868"/>
    <property type="gene ID" value="GGTG_12751"/>
</dbReference>
<dbReference type="HOGENOM" id="CLU_153348_0_0_1"/>
<keyword evidence="1" id="KW-0732">Signal</keyword>
<reference evidence="2" key="2">
    <citation type="submission" date="2010-07" db="EMBL/GenBank/DDBJ databases">
        <authorList>
            <consortium name="The Broad Institute Genome Sequencing Platform"/>
            <consortium name="Broad Institute Genome Sequencing Center for Infectious Disease"/>
            <person name="Ma L.-J."/>
            <person name="Dead R."/>
            <person name="Young S."/>
            <person name="Zeng Q."/>
            <person name="Koehrsen M."/>
            <person name="Alvarado L."/>
            <person name="Berlin A."/>
            <person name="Chapman S.B."/>
            <person name="Chen Z."/>
            <person name="Freedman E."/>
            <person name="Gellesch M."/>
            <person name="Goldberg J."/>
            <person name="Griggs A."/>
            <person name="Gujja S."/>
            <person name="Heilman E.R."/>
            <person name="Heiman D."/>
            <person name="Hepburn T."/>
            <person name="Howarth C."/>
            <person name="Jen D."/>
            <person name="Larson L."/>
            <person name="Mehta T."/>
            <person name="Neiman D."/>
            <person name="Pearson M."/>
            <person name="Roberts A."/>
            <person name="Saif S."/>
            <person name="Shea T."/>
            <person name="Shenoy N."/>
            <person name="Sisk P."/>
            <person name="Stolte C."/>
            <person name="Sykes S."/>
            <person name="Walk T."/>
            <person name="White J."/>
            <person name="Yandava C."/>
            <person name="Haas B."/>
            <person name="Nusbaum C."/>
            <person name="Birren B."/>
        </authorList>
    </citation>
    <scope>NUCLEOTIDE SEQUENCE</scope>
    <source>
        <strain evidence="2">R3-111a-1</strain>
    </source>
</reference>
<dbReference type="OrthoDB" id="4484384at2759"/>
<name>J3PGX1_GAET3</name>
<reference evidence="3" key="5">
    <citation type="submission" date="2018-04" db="UniProtKB">
        <authorList>
            <consortium name="EnsemblFungi"/>
        </authorList>
    </citation>
    <scope>IDENTIFICATION</scope>
    <source>
        <strain evidence="3">R3-111a-1</strain>
    </source>
</reference>
<reference evidence="3" key="4">
    <citation type="journal article" date="2015" name="G3 (Bethesda)">
        <title>Genome sequences of three phytopathogenic species of the Magnaporthaceae family of fungi.</title>
        <authorList>
            <person name="Okagaki L.H."/>
            <person name="Nunes C.C."/>
            <person name="Sailsbery J."/>
            <person name="Clay B."/>
            <person name="Brown D."/>
            <person name="John T."/>
            <person name="Oh Y."/>
            <person name="Young N."/>
            <person name="Fitzgerald M."/>
            <person name="Haas B.J."/>
            <person name="Zeng Q."/>
            <person name="Young S."/>
            <person name="Adiconis X."/>
            <person name="Fan L."/>
            <person name="Levin J.Z."/>
            <person name="Mitchell T.K."/>
            <person name="Okubara P.A."/>
            <person name="Farman M.L."/>
            <person name="Kohn L.M."/>
            <person name="Birren B."/>
            <person name="Ma L.-J."/>
            <person name="Dean R.A."/>
        </authorList>
    </citation>
    <scope>NUCLEOTIDE SEQUENCE</scope>
    <source>
        <strain evidence="3">R3-111a-1</strain>
    </source>
</reference>
<dbReference type="AlphaFoldDB" id="J3PGX1"/>
<dbReference type="eggNOG" id="ENOG502RN58">
    <property type="taxonomic scope" value="Eukaryota"/>
</dbReference>
<evidence type="ECO:0000313" key="3">
    <source>
        <dbReference type="EnsemblFungi" id="EJT69868"/>
    </source>
</evidence>
<dbReference type="RefSeq" id="XP_009228916.1">
    <property type="nucleotide sequence ID" value="XM_009230652.1"/>
</dbReference>
<reference evidence="2" key="3">
    <citation type="submission" date="2010-09" db="EMBL/GenBank/DDBJ databases">
        <title>Annotation of Gaeumannomyces graminis var. tritici R3-111a-1.</title>
        <authorList>
            <consortium name="The Broad Institute Genome Sequencing Platform"/>
            <person name="Ma L.-J."/>
            <person name="Dead R."/>
            <person name="Young S.K."/>
            <person name="Zeng Q."/>
            <person name="Gargeya S."/>
            <person name="Fitzgerald M."/>
            <person name="Haas B."/>
            <person name="Abouelleil A."/>
            <person name="Alvarado L."/>
            <person name="Arachchi H.M."/>
            <person name="Berlin A."/>
            <person name="Brown A."/>
            <person name="Chapman S.B."/>
            <person name="Chen Z."/>
            <person name="Dunbar C."/>
            <person name="Freedman E."/>
            <person name="Gearin G."/>
            <person name="Gellesch M."/>
            <person name="Goldberg J."/>
            <person name="Griggs A."/>
            <person name="Gujja S."/>
            <person name="Heiman D."/>
            <person name="Howarth C."/>
            <person name="Larson L."/>
            <person name="Lui A."/>
            <person name="MacDonald P.J.P."/>
            <person name="Mehta T."/>
            <person name="Montmayeur A."/>
            <person name="Murphy C."/>
            <person name="Neiman D."/>
            <person name="Pearson M."/>
            <person name="Priest M."/>
            <person name="Roberts A."/>
            <person name="Saif S."/>
            <person name="Shea T."/>
            <person name="Shenoy N."/>
            <person name="Sisk P."/>
            <person name="Stolte C."/>
            <person name="Sykes S."/>
            <person name="Yandava C."/>
            <person name="Wortman J."/>
            <person name="Nusbaum C."/>
            <person name="Birren B."/>
        </authorList>
    </citation>
    <scope>NUCLEOTIDE SEQUENCE</scope>
    <source>
        <strain evidence="2">R3-111a-1</strain>
    </source>
</reference>
<proteinExistence type="predicted"/>
<dbReference type="Proteomes" id="UP000006039">
    <property type="component" value="Unassembled WGS sequence"/>
</dbReference>
<organism evidence="2">
    <name type="scientific">Gaeumannomyces tritici (strain R3-111a-1)</name>
    <name type="common">Wheat and barley take-all root rot fungus</name>
    <name type="synonym">Gaeumannomyces graminis var. tritici</name>
    <dbReference type="NCBI Taxonomy" id="644352"/>
    <lineage>
        <taxon>Eukaryota</taxon>
        <taxon>Fungi</taxon>
        <taxon>Dikarya</taxon>
        <taxon>Ascomycota</taxon>
        <taxon>Pezizomycotina</taxon>
        <taxon>Sordariomycetes</taxon>
        <taxon>Sordariomycetidae</taxon>
        <taxon>Magnaporthales</taxon>
        <taxon>Magnaporthaceae</taxon>
        <taxon>Gaeumannomyces</taxon>
    </lineage>
</organism>
<evidence type="ECO:0000313" key="2">
    <source>
        <dbReference type="EMBL" id="EJT69868.1"/>
    </source>
</evidence>
<evidence type="ECO:0000313" key="4">
    <source>
        <dbReference type="Proteomes" id="UP000006039"/>
    </source>
</evidence>
<protein>
    <submittedName>
        <fullName evidence="2 3">Uncharacterized protein</fullName>
    </submittedName>
</protein>
<dbReference type="VEuPathDB" id="FungiDB:GGTG_12751"/>
<dbReference type="GeneID" id="20353209"/>
<dbReference type="EMBL" id="GL385403">
    <property type="protein sequence ID" value="EJT69868.1"/>
    <property type="molecule type" value="Genomic_DNA"/>
</dbReference>
<evidence type="ECO:0000256" key="1">
    <source>
        <dbReference type="SAM" id="SignalP"/>
    </source>
</evidence>
<accession>J3PGX1</accession>